<reference evidence="5" key="1">
    <citation type="journal article" date="2019" name="Int. J. Syst. Evol. Microbiol.">
        <title>The Global Catalogue of Microorganisms (GCM) 10K type strain sequencing project: providing services to taxonomists for standard genome sequencing and annotation.</title>
        <authorList>
            <consortium name="The Broad Institute Genomics Platform"/>
            <consortium name="The Broad Institute Genome Sequencing Center for Infectious Disease"/>
            <person name="Wu L."/>
            <person name="Ma J."/>
        </authorList>
    </citation>
    <scope>NUCLEOTIDE SEQUENCE [LARGE SCALE GENOMIC DNA]</scope>
    <source>
        <strain evidence="5">KACC 12597</strain>
    </source>
</reference>
<feature type="domain" description="HupH hydrogenase expression protein C-terminal" evidence="3">
    <location>
        <begin position="166"/>
        <end position="282"/>
    </location>
</feature>
<comment type="caution">
    <text evidence="4">The sequence shown here is derived from an EMBL/GenBank/DDBJ whole genome shotgun (WGS) entry which is preliminary data.</text>
</comment>
<protein>
    <submittedName>
        <fullName evidence="4">Hydrogenase expression/formation C-terminal domain-containing protein</fullName>
    </submittedName>
</protein>
<accession>A0ABW4YAQ9</accession>
<evidence type="ECO:0000313" key="5">
    <source>
        <dbReference type="Proteomes" id="UP001597337"/>
    </source>
</evidence>
<organism evidence="4 5">
    <name type="scientific">Thiorhodococcus fuscus</name>
    <dbReference type="NCBI Taxonomy" id="527200"/>
    <lineage>
        <taxon>Bacteria</taxon>
        <taxon>Pseudomonadati</taxon>
        <taxon>Pseudomonadota</taxon>
        <taxon>Gammaproteobacteria</taxon>
        <taxon>Chromatiales</taxon>
        <taxon>Chromatiaceae</taxon>
        <taxon>Thiorhodococcus</taxon>
    </lineage>
</organism>
<dbReference type="EMBL" id="JBHUHX010000042">
    <property type="protein sequence ID" value="MFD2113107.1"/>
    <property type="molecule type" value="Genomic_DNA"/>
</dbReference>
<gene>
    <name evidence="4" type="ORF">ACFSJC_14745</name>
</gene>
<feature type="region of interest" description="Disordered" evidence="2">
    <location>
        <begin position="1"/>
        <end position="22"/>
    </location>
</feature>
<evidence type="ECO:0000256" key="2">
    <source>
        <dbReference type="SAM" id="MobiDB-lite"/>
    </source>
</evidence>
<dbReference type="Gene3D" id="3.30.1370.140">
    <property type="entry name" value="HupH hydrogenase expression protein, C-terminal domain"/>
    <property type="match status" value="2"/>
</dbReference>
<dbReference type="Pfam" id="PF04809">
    <property type="entry name" value="HupH_C"/>
    <property type="match status" value="2"/>
</dbReference>
<proteinExistence type="inferred from homology"/>
<feature type="domain" description="HupH hydrogenase expression protein C-terminal" evidence="3">
    <location>
        <begin position="57"/>
        <end position="146"/>
    </location>
</feature>
<evidence type="ECO:0000256" key="1">
    <source>
        <dbReference type="ARBA" id="ARBA00010832"/>
    </source>
</evidence>
<comment type="similarity">
    <text evidence="1">Belongs to the HupH/HyaF family.</text>
</comment>
<dbReference type="InterPro" id="IPR006894">
    <property type="entry name" value="HupH_Hydgase_express_prot_C"/>
</dbReference>
<dbReference type="Proteomes" id="UP001597337">
    <property type="component" value="Unassembled WGS sequence"/>
</dbReference>
<evidence type="ECO:0000313" key="4">
    <source>
        <dbReference type="EMBL" id="MFD2113107.1"/>
    </source>
</evidence>
<dbReference type="InterPro" id="IPR038527">
    <property type="entry name" value="HupH_C_sf"/>
</dbReference>
<evidence type="ECO:0000259" key="3">
    <source>
        <dbReference type="Pfam" id="PF04809"/>
    </source>
</evidence>
<name>A0ABW4YAQ9_9GAMM</name>
<dbReference type="RefSeq" id="WP_386027794.1">
    <property type="nucleotide sequence ID" value="NZ_JBHUHX010000042.1"/>
</dbReference>
<sequence>MHSFEIPGLTLGPGSQPVEPDGAELDYLPLPKAMETYVSPSLPEAEQAQACPHGVRLLESLLIQIQSYRVLEPSRVVDLMALPELDRLLVTQALGEGEVSILFGSDEGMRVQETRLAGVWRVQSSDASGQVTRDEIEVAEIPFAVREIAFRGAAQGLDPETPPDDVLTARSVLSELNEQVGVWRFGDLPHVVNLTLLPHSEADLAYLDAQLGTGAITILSRGYGNCRITATALRHCWWVQHFNSDDSLILNTLEVVDIPAAALAAQEDIEDSAARLVEIIEAVR</sequence>
<keyword evidence="5" id="KW-1185">Reference proteome</keyword>